<feature type="compositionally biased region" description="Basic and acidic residues" evidence="1">
    <location>
        <begin position="49"/>
        <end position="59"/>
    </location>
</feature>
<comment type="caution">
    <text evidence="3">The sequence shown here is derived from an EMBL/GenBank/DDBJ whole genome shotgun (WGS) entry which is preliminary data.</text>
</comment>
<sequence length="198" mass="21675">MTSKHIGPLIAEAWRVAWQRICHTPENQEKLGRTLRQAAATPSRPNGRLRVDDPDRLRPHSPEFQAALDEELAARGLVPHGAGCSTAHADRILAQAALRAASYLRLSERATAQFLAPQLVAAATVDSLDPEGVTAEQRDNALGLIRIFRALDAILPDREAAVSWLYGANTHLGNSPLDLLEQGRTDDVLAYLEGVRRR</sequence>
<feature type="domain" description="Antitoxin Xre/MbcA/ParS-like toxin-binding" evidence="2">
    <location>
        <begin position="150"/>
        <end position="196"/>
    </location>
</feature>
<dbReference type="RefSeq" id="WP_386670937.1">
    <property type="nucleotide sequence ID" value="NZ_JBHLTG010000004.1"/>
</dbReference>
<reference evidence="3 4" key="1">
    <citation type="submission" date="2024-09" db="EMBL/GenBank/DDBJ databases">
        <authorList>
            <person name="Sun Q."/>
            <person name="Mori K."/>
        </authorList>
    </citation>
    <scope>NUCLEOTIDE SEQUENCE [LARGE SCALE GENOMIC DNA]</scope>
    <source>
        <strain evidence="3 4">KCTC 23076</strain>
    </source>
</reference>
<dbReference type="InterPro" id="IPR024467">
    <property type="entry name" value="Xre/MbcA/ParS-like_toxin-bd"/>
</dbReference>
<proteinExistence type="predicted"/>
<evidence type="ECO:0000313" key="4">
    <source>
        <dbReference type="Proteomes" id="UP001589896"/>
    </source>
</evidence>
<organism evidence="3 4">
    <name type="scientific">Lysobacter korlensis</name>
    <dbReference type="NCBI Taxonomy" id="553636"/>
    <lineage>
        <taxon>Bacteria</taxon>
        <taxon>Pseudomonadati</taxon>
        <taxon>Pseudomonadota</taxon>
        <taxon>Gammaproteobacteria</taxon>
        <taxon>Lysobacterales</taxon>
        <taxon>Lysobacteraceae</taxon>
        <taxon>Lysobacter</taxon>
    </lineage>
</organism>
<keyword evidence="4" id="KW-1185">Reference proteome</keyword>
<evidence type="ECO:0000313" key="3">
    <source>
        <dbReference type="EMBL" id="MFC0679822.1"/>
    </source>
</evidence>
<accession>A0ABV6RS64</accession>
<name>A0ABV6RS64_9GAMM</name>
<protein>
    <submittedName>
        <fullName evidence="3">Antitoxin Xre/MbcA/ParS toxin-binding domain-containing protein</fullName>
    </submittedName>
</protein>
<gene>
    <name evidence="3" type="ORF">ACFFGH_18435</name>
</gene>
<dbReference type="EMBL" id="JBHLTG010000004">
    <property type="protein sequence ID" value="MFC0679822.1"/>
    <property type="molecule type" value="Genomic_DNA"/>
</dbReference>
<feature type="region of interest" description="Disordered" evidence="1">
    <location>
        <begin position="29"/>
        <end position="59"/>
    </location>
</feature>
<dbReference type="Pfam" id="PF09722">
    <property type="entry name" value="Xre_MbcA_ParS_C"/>
    <property type="match status" value="1"/>
</dbReference>
<evidence type="ECO:0000259" key="2">
    <source>
        <dbReference type="Pfam" id="PF09722"/>
    </source>
</evidence>
<dbReference type="Proteomes" id="UP001589896">
    <property type="component" value="Unassembled WGS sequence"/>
</dbReference>
<evidence type="ECO:0000256" key="1">
    <source>
        <dbReference type="SAM" id="MobiDB-lite"/>
    </source>
</evidence>